<keyword evidence="2" id="KW-1185">Reference proteome</keyword>
<dbReference type="Proteomes" id="UP000024635">
    <property type="component" value="Unassembled WGS sequence"/>
</dbReference>
<reference evidence="2" key="1">
    <citation type="journal article" date="2015" name="Nat. Genet.">
        <title>The genome and transcriptome of the zoonotic hookworm Ancylostoma ceylanicum identify infection-specific gene families.</title>
        <authorList>
            <person name="Schwarz E.M."/>
            <person name="Hu Y."/>
            <person name="Antoshechkin I."/>
            <person name="Miller M.M."/>
            <person name="Sternberg P.W."/>
            <person name="Aroian R.V."/>
        </authorList>
    </citation>
    <scope>NUCLEOTIDE SEQUENCE</scope>
    <source>
        <strain evidence="2">HY135</strain>
    </source>
</reference>
<sequence>MRTPLLNLGSLSAAFYRSLSPQQLKRKCPERSLADNSFPSLMLRPMSSFEVFSSFPMSAHPLDPIVYCTPFPFVVS</sequence>
<dbReference type="AlphaFoldDB" id="A0A016UTC7"/>
<proteinExistence type="predicted"/>
<name>A0A016UTC7_9BILA</name>
<accession>A0A016UTC7</accession>
<gene>
    <name evidence="1" type="primary">Acey_s0029.g1847</name>
    <name evidence="1" type="ORF">Y032_0029g1847</name>
</gene>
<evidence type="ECO:0000313" key="2">
    <source>
        <dbReference type="Proteomes" id="UP000024635"/>
    </source>
</evidence>
<evidence type="ECO:0000313" key="1">
    <source>
        <dbReference type="EMBL" id="EYC17748.1"/>
    </source>
</evidence>
<comment type="caution">
    <text evidence="1">The sequence shown here is derived from an EMBL/GenBank/DDBJ whole genome shotgun (WGS) entry which is preliminary data.</text>
</comment>
<protein>
    <submittedName>
        <fullName evidence="1">Uncharacterized protein</fullName>
    </submittedName>
</protein>
<organism evidence="1 2">
    <name type="scientific">Ancylostoma ceylanicum</name>
    <dbReference type="NCBI Taxonomy" id="53326"/>
    <lineage>
        <taxon>Eukaryota</taxon>
        <taxon>Metazoa</taxon>
        <taxon>Ecdysozoa</taxon>
        <taxon>Nematoda</taxon>
        <taxon>Chromadorea</taxon>
        <taxon>Rhabditida</taxon>
        <taxon>Rhabditina</taxon>
        <taxon>Rhabditomorpha</taxon>
        <taxon>Strongyloidea</taxon>
        <taxon>Ancylostomatidae</taxon>
        <taxon>Ancylostomatinae</taxon>
        <taxon>Ancylostoma</taxon>
    </lineage>
</organism>
<dbReference type="EMBL" id="JARK01001365">
    <property type="protein sequence ID" value="EYC17748.1"/>
    <property type="molecule type" value="Genomic_DNA"/>
</dbReference>